<dbReference type="EMBL" id="FNDZ01000001">
    <property type="protein sequence ID" value="SDH86450.1"/>
    <property type="molecule type" value="Genomic_DNA"/>
</dbReference>
<name>A0A1I4YAS3_9CLOT</name>
<gene>
    <name evidence="2" type="ORF">SAMN04488695_101490</name>
    <name evidence="1" type="ORF">SAMN05421804_10162</name>
</gene>
<dbReference type="InterPro" id="IPR009711">
    <property type="entry name" value="UPF0473"/>
</dbReference>
<accession>A0A1I4YAS3</accession>
<keyword evidence="3" id="KW-1185">Reference proteome</keyword>
<dbReference type="Proteomes" id="UP000181899">
    <property type="component" value="Unassembled WGS sequence"/>
</dbReference>
<dbReference type="RefSeq" id="WP_031572607.1">
    <property type="nucleotide sequence ID" value="NZ_DAMANS010000003.1"/>
</dbReference>
<protein>
    <submittedName>
        <fullName evidence="2">Uncharacterized protein</fullName>
    </submittedName>
</protein>
<dbReference type="EMBL" id="FOVK01000001">
    <property type="protein sequence ID" value="SFN35088.1"/>
    <property type="molecule type" value="Genomic_DNA"/>
</dbReference>
<reference evidence="3 4" key="1">
    <citation type="submission" date="2016-10" db="EMBL/GenBank/DDBJ databases">
        <authorList>
            <person name="de Groot N.N."/>
        </authorList>
    </citation>
    <scope>NUCLEOTIDE SEQUENCE [LARGE SCALE GENOMIC DNA]</scope>
    <source>
        <strain evidence="1 4">CGMCC 1.5058</strain>
        <strain evidence="2 3">ML2</strain>
    </source>
</reference>
<evidence type="ECO:0000313" key="2">
    <source>
        <dbReference type="EMBL" id="SFN35088.1"/>
    </source>
</evidence>
<dbReference type="STRING" id="398199.SAMN05421804_10162"/>
<dbReference type="OrthoDB" id="9811971at2"/>
<sequence length="89" mass="10205">MEDMTDLIVLTDDEGNEVEVEVVTRLEIEDVEYFIVSPVESDEEEPVFTALKVVYDEEGNEFFETVDDDVEIAMIEEAYSVIFDEDGLN</sequence>
<organism evidence="2 3">
    <name type="scientific">Proteiniclasticum ruminis</name>
    <dbReference type="NCBI Taxonomy" id="398199"/>
    <lineage>
        <taxon>Bacteria</taxon>
        <taxon>Bacillati</taxon>
        <taxon>Bacillota</taxon>
        <taxon>Clostridia</taxon>
        <taxon>Eubacteriales</taxon>
        <taxon>Clostridiaceae</taxon>
        <taxon>Proteiniclasticum</taxon>
    </lineage>
</organism>
<dbReference type="Pfam" id="PF06949">
    <property type="entry name" value="DUF1292"/>
    <property type="match status" value="1"/>
</dbReference>
<evidence type="ECO:0000313" key="1">
    <source>
        <dbReference type="EMBL" id="SDH86450.1"/>
    </source>
</evidence>
<evidence type="ECO:0000313" key="4">
    <source>
        <dbReference type="Proteomes" id="UP000183255"/>
    </source>
</evidence>
<dbReference type="Proteomes" id="UP000183255">
    <property type="component" value="Unassembled WGS sequence"/>
</dbReference>
<proteinExistence type="predicted"/>
<dbReference type="AlphaFoldDB" id="A0A1I4YAS3"/>
<evidence type="ECO:0000313" key="3">
    <source>
        <dbReference type="Proteomes" id="UP000181899"/>
    </source>
</evidence>